<dbReference type="InterPro" id="IPR045843">
    <property type="entry name" value="IND-like"/>
</dbReference>
<name>A0A314Y4X7_PRUYE</name>
<dbReference type="GO" id="GO:0000981">
    <property type="term" value="F:DNA-binding transcription factor activity, RNA polymerase II-specific"/>
    <property type="evidence" value="ECO:0007669"/>
    <property type="project" value="TreeGrafter"/>
</dbReference>
<dbReference type="PANTHER" id="PTHR16223:SF109">
    <property type="entry name" value="BHLH DOMAIN-CONTAINING PROTEIN"/>
    <property type="match status" value="1"/>
</dbReference>
<evidence type="ECO:0000256" key="3">
    <source>
        <dbReference type="ARBA" id="ARBA00023125"/>
    </source>
</evidence>
<dbReference type="CDD" id="cd11393">
    <property type="entry name" value="bHLH_AtbHLH_like"/>
    <property type="match status" value="1"/>
</dbReference>
<comment type="caution">
    <text evidence="7">The sequence shown here is derived from an EMBL/GenBank/DDBJ whole genome shotgun (WGS) entry which is preliminary data.</text>
</comment>
<dbReference type="SUPFAM" id="SSF47459">
    <property type="entry name" value="HLH, helix-loop-helix DNA-binding domain"/>
    <property type="match status" value="1"/>
</dbReference>
<dbReference type="Proteomes" id="UP000250321">
    <property type="component" value="Unassembled WGS sequence"/>
</dbReference>
<organism evidence="7 8">
    <name type="scientific">Prunus yedoensis var. nudiflora</name>
    <dbReference type="NCBI Taxonomy" id="2094558"/>
    <lineage>
        <taxon>Eukaryota</taxon>
        <taxon>Viridiplantae</taxon>
        <taxon>Streptophyta</taxon>
        <taxon>Embryophyta</taxon>
        <taxon>Tracheophyta</taxon>
        <taxon>Spermatophyta</taxon>
        <taxon>Magnoliopsida</taxon>
        <taxon>eudicotyledons</taxon>
        <taxon>Gunneridae</taxon>
        <taxon>Pentapetalae</taxon>
        <taxon>rosids</taxon>
        <taxon>fabids</taxon>
        <taxon>Rosales</taxon>
        <taxon>Rosaceae</taxon>
        <taxon>Amygdaloideae</taxon>
        <taxon>Amygdaleae</taxon>
        <taxon>Prunus</taxon>
    </lineage>
</organism>
<feature type="domain" description="BHLH" evidence="6">
    <location>
        <begin position="256"/>
        <end position="305"/>
    </location>
</feature>
<gene>
    <name evidence="7" type="ORF">Pyn_03877</name>
</gene>
<evidence type="ECO:0000256" key="2">
    <source>
        <dbReference type="ARBA" id="ARBA00023015"/>
    </source>
</evidence>
<dbReference type="GO" id="GO:0000978">
    <property type="term" value="F:RNA polymerase II cis-regulatory region sequence-specific DNA binding"/>
    <property type="evidence" value="ECO:0007669"/>
    <property type="project" value="TreeGrafter"/>
</dbReference>
<keyword evidence="2" id="KW-0805">Transcription regulation</keyword>
<keyword evidence="5" id="KW-0539">Nucleus</keyword>
<dbReference type="GO" id="GO:0046983">
    <property type="term" value="F:protein dimerization activity"/>
    <property type="evidence" value="ECO:0007669"/>
    <property type="project" value="InterPro"/>
</dbReference>
<comment type="subcellular location">
    <subcellularLocation>
        <location evidence="1">Nucleus</location>
    </subcellularLocation>
</comment>
<dbReference type="GO" id="GO:0005634">
    <property type="term" value="C:nucleus"/>
    <property type="evidence" value="ECO:0007669"/>
    <property type="project" value="UniProtKB-SubCell"/>
</dbReference>
<keyword evidence="4" id="KW-0804">Transcription</keyword>
<evidence type="ECO:0000256" key="4">
    <source>
        <dbReference type="ARBA" id="ARBA00023163"/>
    </source>
</evidence>
<dbReference type="OrthoDB" id="1627850at2759"/>
<dbReference type="Gene3D" id="4.10.280.10">
    <property type="entry name" value="Helix-loop-helix DNA-binding domain"/>
    <property type="match status" value="1"/>
</dbReference>
<dbReference type="EMBL" id="PJQY01001804">
    <property type="protein sequence ID" value="PQP99470.1"/>
    <property type="molecule type" value="Genomic_DNA"/>
</dbReference>
<dbReference type="InterPro" id="IPR045239">
    <property type="entry name" value="bHLH95_bHLH"/>
</dbReference>
<dbReference type="PANTHER" id="PTHR16223">
    <property type="entry name" value="TRANSCRIPTION FACTOR BHLH83-RELATED"/>
    <property type="match status" value="1"/>
</dbReference>
<sequence length="382" mass="42696">MPHGKPFYLVLQNRANNSPAAFLFLSGETLTTSSPSSSASRSLAWSCRIKAEGVLPLVRMEGQSSLTDPMQLVPLDFCGDAVIDVSQATGDDPSQQVSMATEGTAYQTDDLFSPWWTEKPKPSLNSLNCVEFLTESSTFLPKDPCEYILESIPLSVSGIDDVGGVSEFQRHVLYSSLGNACGSKLIDFSMDMDDWKVRCLRPVNDELVNAQHQLHAKYHTSRTDNLYGDKKDSVSQVDPRARSALPDFHSQPHRHISTQRAAVTDRSRRMRIAERLDALRELLPISTEGGQSFVVDDVIDHIKFLQLQIKDLCRSRLGGETITEPIIFREGYGHYFCHQKMLNEPLEEMMGKLLETNPMAASQLLENKDLLLLPMDYSEPLA</sequence>
<dbReference type="AlphaFoldDB" id="A0A314Y4X7"/>
<protein>
    <recommendedName>
        <fullName evidence="6">BHLH domain-containing protein</fullName>
    </recommendedName>
</protein>
<dbReference type="InterPro" id="IPR011598">
    <property type="entry name" value="bHLH_dom"/>
</dbReference>
<dbReference type="InterPro" id="IPR036638">
    <property type="entry name" value="HLH_DNA-bd_sf"/>
</dbReference>
<evidence type="ECO:0000256" key="1">
    <source>
        <dbReference type="ARBA" id="ARBA00004123"/>
    </source>
</evidence>
<evidence type="ECO:0000259" key="6">
    <source>
        <dbReference type="PROSITE" id="PS50888"/>
    </source>
</evidence>
<accession>A0A314Y4X7</accession>
<evidence type="ECO:0000256" key="5">
    <source>
        <dbReference type="ARBA" id="ARBA00023242"/>
    </source>
</evidence>
<reference evidence="7 8" key="1">
    <citation type="submission" date="2018-02" db="EMBL/GenBank/DDBJ databases">
        <title>Draft genome of wild Prunus yedoensis var. nudiflora.</title>
        <authorList>
            <person name="Baek S."/>
            <person name="Kim J.-H."/>
            <person name="Choi K."/>
            <person name="Kim G.-B."/>
            <person name="Cho A."/>
            <person name="Jang H."/>
            <person name="Shin C.-H."/>
            <person name="Yu H.-J."/>
            <person name="Mun J.-H."/>
        </authorList>
    </citation>
    <scope>NUCLEOTIDE SEQUENCE [LARGE SCALE GENOMIC DNA]</scope>
    <source>
        <strain evidence="8">cv. Jeju island</strain>
        <tissue evidence="7">Leaf</tissue>
    </source>
</reference>
<proteinExistence type="predicted"/>
<dbReference type="STRING" id="2094558.A0A314Y4X7"/>
<dbReference type="PROSITE" id="PS50888">
    <property type="entry name" value="BHLH"/>
    <property type="match status" value="1"/>
</dbReference>
<keyword evidence="3" id="KW-0238">DNA-binding</keyword>
<evidence type="ECO:0000313" key="8">
    <source>
        <dbReference type="Proteomes" id="UP000250321"/>
    </source>
</evidence>
<evidence type="ECO:0000313" key="7">
    <source>
        <dbReference type="EMBL" id="PQP99470.1"/>
    </source>
</evidence>
<keyword evidence="8" id="KW-1185">Reference proteome</keyword>